<organism evidence="1 2">
    <name type="scientific">Pseudozyma hubeiensis (strain SY62)</name>
    <name type="common">Yeast</name>
    <dbReference type="NCBI Taxonomy" id="1305764"/>
    <lineage>
        <taxon>Eukaryota</taxon>
        <taxon>Fungi</taxon>
        <taxon>Dikarya</taxon>
        <taxon>Basidiomycota</taxon>
        <taxon>Ustilaginomycotina</taxon>
        <taxon>Ustilaginomycetes</taxon>
        <taxon>Ustilaginales</taxon>
        <taxon>Ustilaginaceae</taxon>
        <taxon>Pseudozyma</taxon>
    </lineage>
</organism>
<dbReference type="HOGENOM" id="CLU_083660_2_0_1"/>
<keyword evidence="2" id="KW-1185">Reference proteome</keyword>
<reference evidence="2" key="1">
    <citation type="journal article" date="2013" name="Genome Announc.">
        <title>Draft genome sequence of the basidiomycetous yeast-like fungus Pseudozyma hubeiensis SY62, which produces an abundant amount of the biosurfactant mannosylerythritol lipids.</title>
        <authorList>
            <person name="Konishi M."/>
            <person name="Hatada Y."/>
            <person name="Horiuchi J."/>
        </authorList>
    </citation>
    <scope>NUCLEOTIDE SEQUENCE [LARGE SCALE GENOMIC DNA]</scope>
    <source>
        <strain evidence="2">SY62</strain>
    </source>
</reference>
<accession>R9NWM8</accession>
<evidence type="ECO:0000313" key="1">
    <source>
        <dbReference type="EMBL" id="GAC92872.1"/>
    </source>
</evidence>
<dbReference type="Proteomes" id="UP000014071">
    <property type="component" value="Unassembled WGS sequence"/>
</dbReference>
<gene>
    <name evidence="1" type="ORF">PHSY_000430</name>
</gene>
<dbReference type="AlphaFoldDB" id="R9NWM8"/>
<dbReference type="STRING" id="1305764.R9NWM8"/>
<name>R9NWM8_PSEHS</name>
<dbReference type="eggNOG" id="ENOG502S8XQ">
    <property type="taxonomic scope" value="Eukaryota"/>
</dbReference>
<dbReference type="GeneID" id="24105738"/>
<dbReference type="RefSeq" id="XP_012186459.1">
    <property type="nucleotide sequence ID" value="XM_012331069.1"/>
</dbReference>
<proteinExistence type="predicted"/>
<dbReference type="EMBL" id="DF238770">
    <property type="protein sequence ID" value="GAC92872.1"/>
    <property type="molecule type" value="Genomic_DNA"/>
</dbReference>
<dbReference type="OrthoDB" id="2339190at2759"/>
<evidence type="ECO:0000313" key="2">
    <source>
        <dbReference type="Proteomes" id="UP000014071"/>
    </source>
</evidence>
<sequence length="235" mass="25374">MTSASGRNKHEPAVWLRRCAKVADGCCVASPFILLFPSPHIRNMQLSSLLLAASLLVSSVVSAPATVGSFGTSSDAELMLKRQYENTNWDNVMLGRDTMEELEKRLVYNPHITSPTADTVWTAGKTYTVTWDASDLPTEAENYTGEIKLGYLPADGSGGENLHWTLADGFLIKDEQTSITLPADLGQRSDYIVVVLGDSGNASPKFSINSAASKATDLGDRIQQKINKAFAEAGM</sequence>
<protein>
    <submittedName>
        <fullName evidence="1">Uncharacterized protein</fullName>
    </submittedName>
</protein>